<feature type="transmembrane region" description="Helical" evidence="1">
    <location>
        <begin position="369"/>
        <end position="388"/>
    </location>
</feature>
<dbReference type="Pfam" id="PF00873">
    <property type="entry name" value="ACR_tran"/>
    <property type="match status" value="2"/>
</dbReference>
<protein>
    <submittedName>
        <fullName evidence="2">Cation efflux system protein CusA</fullName>
    </submittedName>
</protein>
<dbReference type="Gene3D" id="3.30.70.1320">
    <property type="entry name" value="Multidrug efflux transporter AcrB pore domain like"/>
    <property type="match status" value="1"/>
</dbReference>
<dbReference type="GO" id="GO:0005886">
    <property type="term" value="C:plasma membrane"/>
    <property type="evidence" value="ECO:0007669"/>
    <property type="project" value="TreeGrafter"/>
</dbReference>
<proteinExistence type="predicted"/>
<dbReference type="OrthoDB" id="219750at2"/>
<dbReference type="PANTHER" id="PTHR32063">
    <property type="match status" value="1"/>
</dbReference>
<feature type="transmembrane region" description="Helical" evidence="1">
    <location>
        <begin position="535"/>
        <end position="554"/>
    </location>
</feature>
<feature type="transmembrane region" description="Helical" evidence="1">
    <location>
        <begin position="560"/>
        <end position="580"/>
    </location>
</feature>
<dbReference type="SUPFAM" id="SSF82866">
    <property type="entry name" value="Multidrug efflux transporter AcrB transmembrane domain"/>
    <property type="match status" value="2"/>
</dbReference>
<dbReference type="PRINTS" id="PR00702">
    <property type="entry name" value="ACRIFLAVINRP"/>
</dbReference>
<feature type="transmembrane region" description="Helical" evidence="1">
    <location>
        <begin position="502"/>
        <end position="523"/>
    </location>
</feature>
<keyword evidence="1" id="KW-0472">Membrane</keyword>
<reference evidence="2 3" key="1">
    <citation type="submission" date="2019-02" db="EMBL/GenBank/DDBJ databases">
        <title>Deep-cultivation of Planctomycetes and their phenomic and genomic characterization uncovers novel biology.</title>
        <authorList>
            <person name="Wiegand S."/>
            <person name="Jogler M."/>
            <person name="Boedeker C."/>
            <person name="Pinto D."/>
            <person name="Vollmers J."/>
            <person name="Rivas-Marin E."/>
            <person name="Kohn T."/>
            <person name="Peeters S.H."/>
            <person name="Heuer A."/>
            <person name="Rast P."/>
            <person name="Oberbeckmann S."/>
            <person name="Bunk B."/>
            <person name="Jeske O."/>
            <person name="Meyerdierks A."/>
            <person name="Storesund J.E."/>
            <person name="Kallscheuer N."/>
            <person name="Luecker S."/>
            <person name="Lage O.M."/>
            <person name="Pohl T."/>
            <person name="Merkel B.J."/>
            <person name="Hornburger P."/>
            <person name="Mueller R.-W."/>
            <person name="Bruemmer F."/>
            <person name="Labrenz M."/>
            <person name="Spormann A.M."/>
            <person name="Op den Camp H."/>
            <person name="Overmann J."/>
            <person name="Amann R."/>
            <person name="Jetten M.S.M."/>
            <person name="Mascher T."/>
            <person name="Medema M.H."/>
            <person name="Devos D.P."/>
            <person name="Kaster A.-K."/>
            <person name="Ovreas L."/>
            <person name="Rohde M."/>
            <person name="Galperin M.Y."/>
            <person name="Jogler C."/>
        </authorList>
    </citation>
    <scope>NUCLEOTIDE SEQUENCE [LARGE SCALE GENOMIC DNA]</scope>
    <source>
        <strain evidence="2 3">Q31a</strain>
    </source>
</reference>
<dbReference type="InterPro" id="IPR001036">
    <property type="entry name" value="Acrflvin-R"/>
</dbReference>
<dbReference type="PANTHER" id="PTHR32063:SF19">
    <property type="entry name" value="CATION EFFLUX SYSTEM PROTEIN CUSA"/>
    <property type="match status" value="1"/>
</dbReference>
<accession>A0A518G430</accession>
<dbReference type="Gene3D" id="1.20.1640.10">
    <property type="entry name" value="Multidrug efflux transporter AcrB transmembrane domain"/>
    <property type="match status" value="3"/>
</dbReference>
<keyword evidence="3" id="KW-1185">Reference proteome</keyword>
<sequence>MLNLVIRFCVKEPWLVLLLTVGLSIGGWFAYQAVPIDAIPNVGENQVIVLTPWPGRSPKDIEDQVTYPLSVSLLAVPGAESVRGKSMFGYSFVQVTFKDAIDFYWARSRVSEQLGTAASQLPDGVVPQLGPDATGLGQVYYYTLQPPQDGMSLAELRSLQDFVIKYELQAVEGVSEVASIGGYVRQYQIEVDPDKLRFHDLPLDALAAAIKGSNLDVGAKTVESTGMEYIVRGKGFLGSDGDKQQAIADIEHTVILQRDGVPVRVSDVADVQLGPDFRRGALDYNGAEAVGGVVVMRYGENPRIVIERVKDKIAQIEPALKGVTINGVYDRSGLIDETVATLTHALRDEIIITAIIILLFLLHIRSSFVVAICLPAAVLMSFIAMHVVGVGSNIMSLAGIAIAIGTMVDMGIIVSENIYQHLAEWEREVEQLGSEDRAGGQSRSKSTASNPARSEVVYGAAIEVAPAVVTAVATTIVSFLPVFFLTGRDYRLFSPLAFTKTFAIAAAMITAVTLVPALSRLLLRSAGYRKRTAWGAGLALAALLSTTAHYMWGWRLATHFALPAWSVTLAAGLVGFIAGWQLMRERIRPIEEIPSSRFVRWIYAARLRHALNHKVLALSFPAMLLILGVGAYVGLPIVLRPVERIAKFFGAELNQFPGYVDAKHVFTGLRSDDWIALDEGSWFYMPTLYPAASFSQAMQVLQTQDVLIGQIPEVKDVLGKIGRVESALDPAPAAMVETYVMLKPEKEWREHVTARDIWDEINRVATLPGVTPASALQPIEGRVVMLQSGIKAPMAIRIYGDDLQTLAVAAMDVAGRLKQSPLVNAGTVNPDIVLGKPYIEFSVDREAASRYGMNASMVNQIIETALGGMNLIKTVEGRERYPVRLRYNRDLREHIDQLSRLPIVTHSGAVVPLQELAKLETTWGPGAINSENGRLVAHVAFMTNGAMGDLESVTAIEEQLRDAQTLPESNPQRLSLPAGYSLEAVGSFRNQIEANRRLMWIIPVVIVINLLLIYVEFRNLPISMAVFTGIPVAFAGGMVLVAWMEVELNTAVWVGFIALFGLAVDDGVVMATYIHQLLERRKIRSVEDIRNTVYEAGLKRIRPCMMTTVTTLAALVPVLLATGRGADVARAMAIPVFGGMLAEPFTSFIVPTLYSAYLELKMRFGFADPLWDGTEEVAASQAEEIPHAA</sequence>
<dbReference type="Gene3D" id="3.30.70.1440">
    <property type="entry name" value="Multidrug efflux transporter AcrB pore domain"/>
    <property type="match status" value="1"/>
</dbReference>
<dbReference type="GO" id="GO:0042910">
    <property type="term" value="F:xenobiotic transmembrane transporter activity"/>
    <property type="evidence" value="ECO:0007669"/>
    <property type="project" value="TreeGrafter"/>
</dbReference>
<dbReference type="KEGG" id="ahel:Q31a_16450"/>
<feature type="transmembrane region" description="Helical" evidence="1">
    <location>
        <begin position="1104"/>
        <end position="1126"/>
    </location>
</feature>
<feature type="transmembrane region" description="Helical" evidence="1">
    <location>
        <begin position="345"/>
        <end position="362"/>
    </location>
</feature>
<dbReference type="RefSeq" id="WP_145076240.1">
    <property type="nucleotide sequence ID" value="NZ_CP036298.1"/>
</dbReference>
<evidence type="ECO:0000313" key="3">
    <source>
        <dbReference type="Proteomes" id="UP000318017"/>
    </source>
</evidence>
<dbReference type="Gene3D" id="3.30.70.1430">
    <property type="entry name" value="Multidrug efflux transporter AcrB pore domain"/>
    <property type="match status" value="2"/>
</dbReference>
<keyword evidence="1" id="KW-0812">Transmembrane</keyword>
<feature type="transmembrane region" description="Helical" evidence="1">
    <location>
        <begin position="12"/>
        <end position="31"/>
    </location>
</feature>
<dbReference type="Proteomes" id="UP000318017">
    <property type="component" value="Chromosome"/>
</dbReference>
<dbReference type="SUPFAM" id="SSF82693">
    <property type="entry name" value="Multidrug efflux transporter AcrB pore domain, PN1, PN2, PC1 and PC2 subdomains"/>
    <property type="match status" value="2"/>
</dbReference>
<feature type="transmembrane region" description="Helical" evidence="1">
    <location>
        <begin position="615"/>
        <end position="639"/>
    </location>
</feature>
<gene>
    <name evidence="2" type="primary">cusA_1</name>
    <name evidence="2" type="ORF">Q31a_16450</name>
</gene>
<dbReference type="AlphaFoldDB" id="A0A518G430"/>
<dbReference type="InterPro" id="IPR027463">
    <property type="entry name" value="AcrB_DN_DC_subdom"/>
</dbReference>
<evidence type="ECO:0000256" key="1">
    <source>
        <dbReference type="SAM" id="Phobius"/>
    </source>
</evidence>
<organism evidence="2 3">
    <name type="scientific">Aureliella helgolandensis</name>
    <dbReference type="NCBI Taxonomy" id="2527968"/>
    <lineage>
        <taxon>Bacteria</taxon>
        <taxon>Pseudomonadati</taxon>
        <taxon>Planctomycetota</taxon>
        <taxon>Planctomycetia</taxon>
        <taxon>Pirellulales</taxon>
        <taxon>Pirellulaceae</taxon>
        <taxon>Aureliella</taxon>
    </lineage>
</organism>
<feature type="transmembrane region" description="Helical" evidence="1">
    <location>
        <begin position="456"/>
        <end position="482"/>
    </location>
</feature>
<keyword evidence="1" id="KW-1133">Transmembrane helix</keyword>
<feature type="transmembrane region" description="Helical" evidence="1">
    <location>
        <begin position="1050"/>
        <end position="1074"/>
    </location>
</feature>
<name>A0A518G430_9BACT</name>
<feature type="transmembrane region" description="Helical" evidence="1">
    <location>
        <begin position="998"/>
        <end position="1015"/>
    </location>
</feature>
<dbReference type="Gene3D" id="3.30.2090.10">
    <property type="entry name" value="Multidrug efflux transporter AcrB TolC docking domain, DN and DC subdomains"/>
    <property type="match status" value="2"/>
</dbReference>
<feature type="transmembrane region" description="Helical" evidence="1">
    <location>
        <begin position="394"/>
        <end position="414"/>
    </location>
</feature>
<dbReference type="EMBL" id="CP036298">
    <property type="protein sequence ID" value="QDV23347.1"/>
    <property type="molecule type" value="Genomic_DNA"/>
</dbReference>
<dbReference type="SUPFAM" id="SSF82714">
    <property type="entry name" value="Multidrug efflux transporter AcrB TolC docking domain, DN and DC subdomains"/>
    <property type="match status" value="2"/>
</dbReference>
<feature type="transmembrane region" description="Helical" evidence="1">
    <location>
        <begin position="1022"/>
        <end position="1044"/>
    </location>
</feature>
<feature type="transmembrane region" description="Helical" evidence="1">
    <location>
        <begin position="1132"/>
        <end position="1154"/>
    </location>
</feature>
<evidence type="ECO:0000313" key="2">
    <source>
        <dbReference type="EMBL" id="QDV23347.1"/>
    </source>
</evidence>